<evidence type="ECO:0008006" key="3">
    <source>
        <dbReference type="Google" id="ProtNLM"/>
    </source>
</evidence>
<dbReference type="EMBL" id="JAUCGQ010000001">
    <property type="protein sequence ID" value="MDM7854848.1"/>
    <property type="molecule type" value="Genomic_DNA"/>
</dbReference>
<proteinExistence type="predicted"/>
<dbReference type="RefSeq" id="WP_289454670.1">
    <property type="nucleotide sequence ID" value="NZ_JAUCGQ010000001.1"/>
</dbReference>
<evidence type="ECO:0000313" key="2">
    <source>
        <dbReference type="Proteomes" id="UP001529338"/>
    </source>
</evidence>
<accession>A0ABT7SF77</accession>
<reference evidence="1 2" key="1">
    <citation type="submission" date="2023-06" db="EMBL/GenBank/DDBJ databases">
        <title>Cellulomonas sp. MW4 Whole genome sequence.</title>
        <authorList>
            <person name="Park S."/>
        </authorList>
    </citation>
    <scope>NUCLEOTIDE SEQUENCE [LARGE SCALE GENOMIC DNA]</scope>
    <source>
        <strain evidence="1 2">MW4</strain>
    </source>
</reference>
<gene>
    <name evidence="1" type="ORF">QRT04_07885</name>
</gene>
<sequence>MTLDRREVVAVDVPVALSTLWHHVREPELIRRWYRSDRPSLDEEIHGTFIGQARESIDTEGDRVVHRLIWPHGDVLTAHASHHDPGHTHVTFTRASFQGLHTNTYDGVWDTIDELWVAALHQLEFALRVHPGEDRRTLSVHDLDAGARGDRLLDRAGLRDVRGTPTGGHVEGRRPDGVLLGGMVLYKAPLQFGVQLHGVDEHLLVVYEIPMAERPPHGAVSAILHTYGLDEARFEEVRGHWDAWWRKAVPVPA</sequence>
<dbReference type="Proteomes" id="UP001529338">
    <property type="component" value="Unassembled WGS sequence"/>
</dbReference>
<organism evidence="1 2">
    <name type="scientific">Cellulomonas alba</name>
    <dbReference type="NCBI Taxonomy" id="3053467"/>
    <lineage>
        <taxon>Bacteria</taxon>
        <taxon>Bacillati</taxon>
        <taxon>Actinomycetota</taxon>
        <taxon>Actinomycetes</taxon>
        <taxon>Micrococcales</taxon>
        <taxon>Cellulomonadaceae</taxon>
        <taxon>Cellulomonas</taxon>
    </lineage>
</organism>
<evidence type="ECO:0000313" key="1">
    <source>
        <dbReference type="EMBL" id="MDM7854848.1"/>
    </source>
</evidence>
<keyword evidence="2" id="KW-1185">Reference proteome</keyword>
<protein>
    <recommendedName>
        <fullName evidence="3">Activator of HSP90 ATPase</fullName>
    </recommendedName>
</protein>
<comment type="caution">
    <text evidence="1">The sequence shown here is derived from an EMBL/GenBank/DDBJ whole genome shotgun (WGS) entry which is preliminary data.</text>
</comment>
<name>A0ABT7SF77_9CELL</name>